<keyword evidence="2" id="KW-1185">Reference proteome</keyword>
<dbReference type="EMBL" id="JADFTT010000524">
    <property type="protein sequence ID" value="KAG5760642.1"/>
    <property type="molecule type" value="Genomic_DNA"/>
</dbReference>
<sequence length="89" mass="10250">MFGKMFNAIRNSVIDTKDGIEYQISDQGDNDKALGEKIGFKPSNRCQTRAVSDNMVIKDFNPTRLSESVIDKQKYHAQQQDISHYPRRL</sequence>
<proteinExistence type="predicted"/>
<dbReference type="OrthoDB" id="10371110at2759"/>
<gene>
    <name evidence="1" type="ORF">H9Q72_011248</name>
</gene>
<reference evidence="1" key="1">
    <citation type="journal article" date="2020" name="bioRxiv">
        <title>Historical genomics reveals the evolutionary mechanisms behind multiple outbreaks of the host-specific coffee wilt pathogen Fusarium xylarioides.</title>
        <authorList>
            <person name="Peck D."/>
            <person name="Nowell R.W."/>
            <person name="Flood J."/>
            <person name="Ryan M.J."/>
            <person name="Barraclough T.G."/>
        </authorList>
    </citation>
    <scope>NUCLEOTIDE SEQUENCE</scope>
    <source>
        <strain evidence="1">IMI 127659i</strain>
    </source>
</reference>
<accession>A0A9P7HNA4</accession>
<dbReference type="Proteomes" id="UP000750502">
    <property type="component" value="Unassembled WGS sequence"/>
</dbReference>
<evidence type="ECO:0000313" key="2">
    <source>
        <dbReference type="Proteomes" id="UP000750502"/>
    </source>
</evidence>
<evidence type="ECO:0000313" key="1">
    <source>
        <dbReference type="EMBL" id="KAG5760642.1"/>
    </source>
</evidence>
<dbReference type="AlphaFoldDB" id="A0A9P7HNA4"/>
<name>A0A9P7HNA4_9HYPO</name>
<protein>
    <submittedName>
        <fullName evidence="1">Uncharacterized protein</fullName>
    </submittedName>
</protein>
<comment type="caution">
    <text evidence="1">The sequence shown here is derived from an EMBL/GenBank/DDBJ whole genome shotgun (WGS) entry which is preliminary data.</text>
</comment>
<reference evidence="1" key="2">
    <citation type="submission" date="2020-10" db="EMBL/GenBank/DDBJ databases">
        <authorList>
            <person name="Peck L.D."/>
            <person name="Nowell R.W."/>
            <person name="Flood J."/>
            <person name="Ryan M.J."/>
            <person name="Barraclough T.G."/>
        </authorList>
    </citation>
    <scope>NUCLEOTIDE SEQUENCE</scope>
    <source>
        <strain evidence="1">IMI 127659i</strain>
    </source>
</reference>
<organism evidence="1 2">
    <name type="scientific">Fusarium xylarioides</name>
    <dbReference type="NCBI Taxonomy" id="221167"/>
    <lineage>
        <taxon>Eukaryota</taxon>
        <taxon>Fungi</taxon>
        <taxon>Dikarya</taxon>
        <taxon>Ascomycota</taxon>
        <taxon>Pezizomycotina</taxon>
        <taxon>Sordariomycetes</taxon>
        <taxon>Hypocreomycetidae</taxon>
        <taxon>Hypocreales</taxon>
        <taxon>Nectriaceae</taxon>
        <taxon>Fusarium</taxon>
        <taxon>Fusarium fujikuroi species complex</taxon>
    </lineage>
</organism>